<feature type="domain" description="Cation efflux protein cytoplasmic" evidence="9">
    <location>
        <begin position="227"/>
        <end position="303"/>
    </location>
</feature>
<evidence type="ECO:0000256" key="4">
    <source>
        <dbReference type="ARBA" id="ARBA00022692"/>
    </source>
</evidence>
<dbReference type="InterPro" id="IPR027469">
    <property type="entry name" value="Cation_efflux_TMD_sf"/>
</dbReference>
<evidence type="ECO:0000256" key="5">
    <source>
        <dbReference type="ARBA" id="ARBA00022989"/>
    </source>
</evidence>
<evidence type="ECO:0000313" key="11">
    <source>
        <dbReference type="Proteomes" id="UP001529275"/>
    </source>
</evidence>
<dbReference type="Gene3D" id="3.30.70.1350">
    <property type="entry name" value="Cation efflux protein, cytoplasmic domain"/>
    <property type="match status" value="1"/>
</dbReference>
<comment type="similarity">
    <text evidence="2">Belongs to the cation diffusion facilitator (CDF) transporter (TC 2.A.4) family.</text>
</comment>
<keyword evidence="11" id="KW-1185">Reference proteome</keyword>
<dbReference type="SUPFAM" id="SSF161111">
    <property type="entry name" value="Cation efflux protein transmembrane domain-like"/>
    <property type="match status" value="1"/>
</dbReference>
<dbReference type="InterPro" id="IPR058533">
    <property type="entry name" value="Cation_efflux_TM"/>
</dbReference>
<keyword evidence="6 7" id="KW-0472">Membrane</keyword>
<dbReference type="PANTHER" id="PTHR43840:SF15">
    <property type="entry name" value="MITOCHONDRIAL METAL TRANSPORTER 1-RELATED"/>
    <property type="match status" value="1"/>
</dbReference>
<dbReference type="Pfam" id="PF16916">
    <property type="entry name" value="ZT_dimer"/>
    <property type="match status" value="1"/>
</dbReference>
<evidence type="ECO:0000256" key="3">
    <source>
        <dbReference type="ARBA" id="ARBA00022448"/>
    </source>
</evidence>
<proteinExistence type="inferred from homology"/>
<feature type="transmembrane region" description="Helical" evidence="7">
    <location>
        <begin position="25"/>
        <end position="47"/>
    </location>
</feature>
<dbReference type="PANTHER" id="PTHR43840">
    <property type="entry name" value="MITOCHONDRIAL METAL TRANSPORTER 1-RELATED"/>
    <property type="match status" value="1"/>
</dbReference>
<protein>
    <submittedName>
        <fullName evidence="10">Cation diffusion facilitator family transporter</fullName>
    </submittedName>
</protein>
<comment type="subcellular location">
    <subcellularLocation>
        <location evidence="1">Membrane</location>
        <topology evidence="1">Multi-pass membrane protein</topology>
    </subcellularLocation>
</comment>
<evidence type="ECO:0000313" key="10">
    <source>
        <dbReference type="EMBL" id="MDM8195733.1"/>
    </source>
</evidence>
<keyword evidence="4 7" id="KW-0812">Transmembrane</keyword>
<dbReference type="RefSeq" id="WP_087305458.1">
    <property type="nucleotide sequence ID" value="NZ_JAUDCK010000014.1"/>
</dbReference>
<sequence length="388" mass="43594">MFDLIVKKTIPNYQDTQAPEIREKYGTLCSVLSIICNCVMVIFKLLFGFMTHSVAIQADGFNNLSDMGSNLATLFGFKLAGKHPDSDHPYGHGRYEYIAGLIISFLILLVAFSSFKESVMKIIKPEALLFTWGALIVLVVSIFIKLWMASFNRKAGKIIDSTSLKAASQDSLNDVCATLATLVSLCLSLVTSFPVDGIIGVIVSIVVFKSGIDIFKDTVDPLLGKAPDKELVNDIYEYVLSFDQVLGIHDFMLHDYGPGRQYMTFHAEVDCHEDIMTAHDQIDVIERDLLEKFNILTTIHMDPIDTMDELTNQLKQEVQNIVQALNPNYSIHDFRLVKGPTHINLIFDVLLPADDEISHQELKQKITEAIQQINSHYFCVIQIDHAFL</sequence>
<dbReference type="InterPro" id="IPR050291">
    <property type="entry name" value="CDF_Transporter"/>
</dbReference>
<dbReference type="NCBIfam" id="TIGR01297">
    <property type="entry name" value="CDF"/>
    <property type="match status" value="1"/>
</dbReference>
<evidence type="ECO:0000256" key="1">
    <source>
        <dbReference type="ARBA" id="ARBA00004141"/>
    </source>
</evidence>
<feature type="transmembrane region" description="Helical" evidence="7">
    <location>
        <begin position="127"/>
        <end position="148"/>
    </location>
</feature>
<dbReference type="Proteomes" id="UP001529275">
    <property type="component" value="Unassembled WGS sequence"/>
</dbReference>
<gene>
    <name evidence="10" type="ORF">QUV98_05320</name>
</gene>
<accession>A0ABT7UHX0</accession>
<reference evidence="11" key="1">
    <citation type="submission" date="2023-06" db="EMBL/GenBank/DDBJ databases">
        <title>Identification and characterization of horizontal gene transfer across gut microbiota members of farm animals based on homology search.</title>
        <authorList>
            <person name="Zeman M."/>
            <person name="Kubasova T."/>
            <person name="Jahodarova E."/>
            <person name="Nykrynova M."/>
            <person name="Rychlik I."/>
        </authorList>
    </citation>
    <scope>NUCLEOTIDE SEQUENCE [LARGE SCALE GENOMIC DNA]</scope>
    <source>
        <strain evidence="11">ET341</strain>
    </source>
</reference>
<keyword evidence="5 7" id="KW-1133">Transmembrane helix</keyword>
<dbReference type="InterPro" id="IPR027470">
    <property type="entry name" value="Cation_efflux_CTD"/>
</dbReference>
<evidence type="ECO:0000256" key="7">
    <source>
        <dbReference type="SAM" id="Phobius"/>
    </source>
</evidence>
<organism evidence="10 11">
    <name type="scientific">Massilimicrobiota timonensis</name>
    <dbReference type="NCBI Taxonomy" id="1776392"/>
    <lineage>
        <taxon>Bacteria</taxon>
        <taxon>Bacillati</taxon>
        <taxon>Bacillota</taxon>
        <taxon>Erysipelotrichia</taxon>
        <taxon>Erysipelotrichales</taxon>
        <taxon>Erysipelotrichaceae</taxon>
        <taxon>Massilimicrobiota</taxon>
    </lineage>
</organism>
<evidence type="ECO:0000259" key="8">
    <source>
        <dbReference type="Pfam" id="PF01545"/>
    </source>
</evidence>
<dbReference type="InterPro" id="IPR036837">
    <property type="entry name" value="Cation_efflux_CTD_sf"/>
</dbReference>
<dbReference type="SUPFAM" id="SSF160240">
    <property type="entry name" value="Cation efflux protein cytoplasmic domain-like"/>
    <property type="match status" value="1"/>
</dbReference>
<dbReference type="InterPro" id="IPR002524">
    <property type="entry name" value="Cation_efflux"/>
</dbReference>
<keyword evidence="3" id="KW-0813">Transport</keyword>
<dbReference type="Pfam" id="PF01545">
    <property type="entry name" value="Cation_efflux"/>
    <property type="match status" value="1"/>
</dbReference>
<dbReference type="EMBL" id="JAUDCK010000014">
    <property type="protein sequence ID" value="MDM8195733.1"/>
    <property type="molecule type" value="Genomic_DNA"/>
</dbReference>
<evidence type="ECO:0000256" key="6">
    <source>
        <dbReference type="ARBA" id="ARBA00023136"/>
    </source>
</evidence>
<comment type="caution">
    <text evidence="10">The sequence shown here is derived from an EMBL/GenBank/DDBJ whole genome shotgun (WGS) entry which is preliminary data.</text>
</comment>
<name>A0ABT7UHX0_9FIRM</name>
<evidence type="ECO:0000259" key="9">
    <source>
        <dbReference type="Pfam" id="PF16916"/>
    </source>
</evidence>
<dbReference type="Gene3D" id="1.20.1510.10">
    <property type="entry name" value="Cation efflux protein transmembrane domain"/>
    <property type="match status" value="1"/>
</dbReference>
<feature type="domain" description="Cation efflux protein transmembrane" evidence="8">
    <location>
        <begin position="31"/>
        <end position="223"/>
    </location>
</feature>
<evidence type="ECO:0000256" key="2">
    <source>
        <dbReference type="ARBA" id="ARBA00008114"/>
    </source>
</evidence>
<feature type="transmembrane region" description="Helical" evidence="7">
    <location>
        <begin position="97"/>
        <end position="115"/>
    </location>
</feature>